<evidence type="ECO:0000313" key="2">
    <source>
        <dbReference type="EMBL" id="NXX73623.1"/>
    </source>
</evidence>
<dbReference type="OrthoDB" id="10001926at2759"/>
<feature type="region of interest" description="Disordered" evidence="1">
    <location>
        <begin position="1"/>
        <end position="24"/>
    </location>
</feature>
<feature type="non-terminal residue" evidence="2">
    <location>
        <position position="332"/>
    </location>
</feature>
<sequence>LHLPRQAAPSHLSPPLSPLSPGLPPRHMDSVVELVEALTSDTDFPGSVPALARALGTCSSPGCRVVLGDPNPIPPAPQVLSHDQWLFLTQLLSRQASDPGADAVLVPDGSTVSLGPLLAGIEVGLKKAAGSPTPTSGSPTPTLGSPPFTLAWPIDPLYAVTIAEVLATSFLLARGDNRPTLGPTGCWDDVGDPQNYTLLGPPSPIPDAVANGAMDGVLLGAQVAKGPIPLAKLLRDYYGTGNGTAEGRPPSSYRRRGFGALTAAGKLEGEVLAMLRVMRELEGTRELLEDVGPEEMAAVARRAARDFSETYVGCPPIVPRCLWGAAPYRGTP</sequence>
<gene>
    <name evidence="2" type="primary">Pglyrp2_0</name>
    <name evidence="2" type="ORF">UROIND_R15717</name>
</gene>
<name>A0A852K8C7_UROIN</name>
<dbReference type="AlphaFoldDB" id="A0A852K8C7"/>
<evidence type="ECO:0000256" key="1">
    <source>
        <dbReference type="SAM" id="MobiDB-lite"/>
    </source>
</evidence>
<feature type="compositionally biased region" description="Pro residues" evidence="1">
    <location>
        <begin position="15"/>
        <end position="24"/>
    </location>
</feature>
<feature type="non-terminal residue" evidence="2">
    <location>
        <position position="1"/>
    </location>
</feature>
<dbReference type="EMBL" id="WBNH01000163">
    <property type="protein sequence ID" value="NXX73623.1"/>
    <property type="molecule type" value="Genomic_DNA"/>
</dbReference>
<reference evidence="2" key="1">
    <citation type="submission" date="2020-02" db="EMBL/GenBank/DDBJ databases">
        <title>Bird 10,000 Genomes (B10K) Project - Family phase.</title>
        <authorList>
            <person name="Zhang G."/>
        </authorList>
    </citation>
    <scope>NUCLEOTIDE SEQUENCE</scope>
    <source>
        <strain evidence="2">B10K-DU-030-59</strain>
    </source>
</reference>
<proteinExistence type="predicted"/>
<accession>A0A852K8C7</accession>
<protein>
    <submittedName>
        <fullName evidence="2">PGRP2 amidase</fullName>
    </submittedName>
</protein>
<keyword evidence="3" id="KW-1185">Reference proteome</keyword>
<evidence type="ECO:0000313" key="3">
    <source>
        <dbReference type="Proteomes" id="UP000654395"/>
    </source>
</evidence>
<organism evidence="2 3">
    <name type="scientific">Urocolius indicus</name>
    <name type="common">Red-faced mousebird</name>
    <name type="synonym">Colius indicus</name>
    <dbReference type="NCBI Taxonomy" id="458196"/>
    <lineage>
        <taxon>Eukaryota</taxon>
        <taxon>Metazoa</taxon>
        <taxon>Chordata</taxon>
        <taxon>Craniata</taxon>
        <taxon>Vertebrata</taxon>
        <taxon>Euteleostomi</taxon>
        <taxon>Archelosauria</taxon>
        <taxon>Archosauria</taxon>
        <taxon>Dinosauria</taxon>
        <taxon>Saurischia</taxon>
        <taxon>Theropoda</taxon>
        <taxon>Coelurosauria</taxon>
        <taxon>Aves</taxon>
        <taxon>Neognathae</taxon>
        <taxon>Neoaves</taxon>
        <taxon>Telluraves</taxon>
        <taxon>Coraciimorphae</taxon>
        <taxon>Coliiformes</taxon>
        <taxon>Coliidae</taxon>
        <taxon>Urocolius</taxon>
    </lineage>
</organism>
<comment type="caution">
    <text evidence="2">The sequence shown here is derived from an EMBL/GenBank/DDBJ whole genome shotgun (WGS) entry which is preliminary data.</text>
</comment>
<dbReference type="Proteomes" id="UP000654395">
    <property type="component" value="Unassembled WGS sequence"/>
</dbReference>